<dbReference type="GO" id="GO:0050660">
    <property type="term" value="F:flavin adenine dinucleotide binding"/>
    <property type="evidence" value="ECO:0007669"/>
    <property type="project" value="InterPro"/>
</dbReference>
<proteinExistence type="predicted"/>
<reference evidence="1 2" key="1">
    <citation type="submission" date="2019-03" db="EMBL/GenBank/DDBJ databases">
        <title>The genome sequence of a newly discovered highly antifungal drug resistant Aspergillus species, Aspergillus tanneri NIH 1004.</title>
        <authorList>
            <person name="Mounaud S."/>
            <person name="Singh I."/>
            <person name="Joardar V."/>
            <person name="Pakala S."/>
            <person name="Pakala S."/>
            <person name="Venepally P."/>
            <person name="Hoover J."/>
            <person name="Nierman W."/>
            <person name="Chung J."/>
            <person name="Losada L."/>
        </authorList>
    </citation>
    <scope>NUCLEOTIDE SEQUENCE [LARGE SCALE GENOMIC DNA]</scope>
    <source>
        <strain evidence="1 2">NIH1004</strain>
    </source>
</reference>
<dbReference type="Proteomes" id="UP000308092">
    <property type="component" value="Unassembled WGS sequence"/>
</dbReference>
<sequence>MPPLCQLLREKFPSQVFAKNTSTYSFFNHDFWCKPPRKSLTPTVSSCPKDVASLDALATSSNNDRHFAIKGGRHSIIPGAANIHDGILMAMSRFNTSVIHEVGCSLGSACAALDPYNLSTIIDYHTLTTNKTANMKPIVYNARVNKLPAIVKAGPISRTPGIHSGSGDTRTRTAMYPVSTPSTATYPSQVSKGVRKGRNVLGLETVGDWALVGEIPWTSLVGDPDAGHTMLYFGITFENRDDIDRILPAHTDLFSQCGSSRLIGGCCALMRM</sequence>
<comment type="caution">
    <text evidence="1">The sequence shown here is derived from an EMBL/GenBank/DDBJ whole genome shotgun (WGS) entry which is preliminary data.</text>
</comment>
<evidence type="ECO:0000313" key="1">
    <source>
        <dbReference type="EMBL" id="THC89586.1"/>
    </source>
</evidence>
<dbReference type="EMBL" id="SOSA01000632">
    <property type="protein sequence ID" value="THC89586.1"/>
    <property type="molecule type" value="Genomic_DNA"/>
</dbReference>
<dbReference type="InterPro" id="IPR036318">
    <property type="entry name" value="FAD-bd_PCMH-like_sf"/>
</dbReference>
<protein>
    <recommendedName>
        <fullName evidence="3">FAD linked oxidase N-terminal domain-containing protein</fullName>
    </recommendedName>
</protein>
<dbReference type="SUPFAM" id="SSF56176">
    <property type="entry name" value="FAD-binding/transporter-associated domain-like"/>
    <property type="match status" value="1"/>
</dbReference>
<dbReference type="AlphaFoldDB" id="A0A4S3J3Z4"/>
<organism evidence="1 2">
    <name type="scientific">Aspergillus tanneri</name>
    <dbReference type="NCBI Taxonomy" id="1220188"/>
    <lineage>
        <taxon>Eukaryota</taxon>
        <taxon>Fungi</taxon>
        <taxon>Dikarya</taxon>
        <taxon>Ascomycota</taxon>
        <taxon>Pezizomycotina</taxon>
        <taxon>Eurotiomycetes</taxon>
        <taxon>Eurotiomycetidae</taxon>
        <taxon>Eurotiales</taxon>
        <taxon>Aspergillaceae</taxon>
        <taxon>Aspergillus</taxon>
        <taxon>Aspergillus subgen. Circumdati</taxon>
    </lineage>
</organism>
<name>A0A4S3J3Z4_9EURO</name>
<accession>A0A4S3J3Z4</accession>
<evidence type="ECO:0000313" key="2">
    <source>
        <dbReference type="Proteomes" id="UP000308092"/>
    </source>
</evidence>
<dbReference type="VEuPathDB" id="FungiDB:EYZ11_010966"/>
<gene>
    <name evidence="1" type="ORF">EYZ11_010966</name>
</gene>
<keyword evidence="2" id="KW-1185">Reference proteome</keyword>
<evidence type="ECO:0008006" key="3">
    <source>
        <dbReference type="Google" id="ProtNLM"/>
    </source>
</evidence>